<comment type="caution">
    <text evidence="1">The sequence shown here is derived from an EMBL/GenBank/DDBJ whole genome shotgun (WGS) entry which is preliminary data.</text>
</comment>
<keyword evidence="2" id="KW-1185">Reference proteome</keyword>
<evidence type="ECO:0000313" key="2">
    <source>
        <dbReference type="Proteomes" id="UP000430222"/>
    </source>
</evidence>
<dbReference type="Proteomes" id="UP000430222">
    <property type="component" value="Unassembled WGS sequence"/>
</dbReference>
<name>A0A6I2UVD1_9FIRM</name>
<dbReference type="RefSeq" id="WP_154620004.1">
    <property type="nucleotide sequence ID" value="NZ_VUNL01000003.1"/>
</dbReference>
<proteinExistence type="predicted"/>
<accession>A0A6I2UVD1</accession>
<dbReference type="AlphaFoldDB" id="A0A6I2UVD1"/>
<protein>
    <submittedName>
        <fullName evidence="1">Uncharacterized protein</fullName>
    </submittedName>
</protein>
<dbReference type="EMBL" id="VUNL01000003">
    <property type="protein sequence ID" value="MSV24229.1"/>
    <property type="molecule type" value="Genomic_DNA"/>
</dbReference>
<reference evidence="1 2" key="1">
    <citation type="submission" date="2019-08" db="EMBL/GenBank/DDBJ databases">
        <title>In-depth cultivation of the pig gut microbiome towards novel bacterial diversity and tailored functional studies.</title>
        <authorList>
            <person name="Wylensek D."/>
            <person name="Hitch T.C.A."/>
            <person name="Clavel T."/>
        </authorList>
    </citation>
    <scope>NUCLEOTIDE SEQUENCE [LARGE SCALE GENOMIC DNA]</scope>
    <source>
        <strain evidence="2">WCA-380-WT-3B3</strain>
    </source>
</reference>
<sequence length="109" mass="12687">MSVHIGEAVSMNDPENETITPDSRQSQIQTLNGVVVQDFGYYDDGLKTAWTLQFDSANWGIIMQYFTNRNIVDIDDHGHKFKARIDVKSWSYVKRFRDCITAQIELWRV</sequence>
<organism evidence="1 2">
    <name type="scientific">Selenomonas montiformis</name>
    <dbReference type="NCBI Taxonomy" id="2652285"/>
    <lineage>
        <taxon>Bacteria</taxon>
        <taxon>Bacillati</taxon>
        <taxon>Bacillota</taxon>
        <taxon>Negativicutes</taxon>
        <taxon>Selenomonadales</taxon>
        <taxon>Selenomonadaceae</taxon>
        <taxon>Selenomonas</taxon>
    </lineage>
</organism>
<evidence type="ECO:0000313" key="1">
    <source>
        <dbReference type="EMBL" id="MSV24229.1"/>
    </source>
</evidence>
<gene>
    <name evidence="1" type="ORF">FYJ78_03310</name>
</gene>